<dbReference type="EMBL" id="CP069798">
    <property type="protein sequence ID" value="QRQ81085.1"/>
    <property type="molecule type" value="Genomic_DNA"/>
</dbReference>
<sequence>MSKQFEIFKAGTRTSADGKVWHISDADVARAAAVYDPAKHEAPIVIGHPKMDAPAYGWVPALSAASGSLSAEFAQMDADFAEAVAAGRYKKVSASFWPPGHPNNPVPDSYYLRHVGFLGAHAPAVKGLRPIEFAANETGIVEFSEAAHEHTAGVLRSLRDWLLAKFGQAEADAAIPGWQIESIKEMARYHDAPIEQAAFAEAAAIPSTPSEDQPHDHPKETDMSQETAAALAAATARADAAEAEVKRLQAEQTQSLLAAGHKANADFAESLAADGKLKPADKALVVQLLNFAEYPQHTAAEFGEGDAVQSLAEGLRGFLRALPPAMEFAETATATRAAAGTPAAVADFAEADADTVAHHQRAQALMAKEGISYEEAARRTAI</sequence>
<dbReference type="KEGG" id="ptes:JQU52_10145"/>
<dbReference type="AlphaFoldDB" id="A0A892ZCQ2"/>
<feature type="compositionally biased region" description="Basic and acidic residues" evidence="1">
    <location>
        <begin position="212"/>
        <end position="222"/>
    </location>
</feature>
<evidence type="ECO:0000256" key="1">
    <source>
        <dbReference type="SAM" id="MobiDB-lite"/>
    </source>
</evidence>
<organism evidence="2 3">
    <name type="scientific">Paralysiella testudinis</name>
    <dbReference type="NCBI Taxonomy" id="2809020"/>
    <lineage>
        <taxon>Bacteria</taxon>
        <taxon>Pseudomonadati</taxon>
        <taxon>Pseudomonadota</taxon>
        <taxon>Betaproteobacteria</taxon>
        <taxon>Neisseriales</taxon>
        <taxon>Neisseriaceae</taxon>
        <taxon>Paralysiella</taxon>
    </lineage>
</organism>
<evidence type="ECO:0000313" key="3">
    <source>
        <dbReference type="Proteomes" id="UP000653156"/>
    </source>
</evidence>
<gene>
    <name evidence="2" type="ORF">JQU52_10145</name>
</gene>
<dbReference type="Proteomes" id="UP000653156">
    <property type="component" value="Chromosome"/>
</dbReference>
<reference evidence="2" key="1">
    <citation type="submission" date="2021-02" db="EMBL/GenBank/DDBJ databases">
        <title>Neisseriaceae sp. 26B isolated from the cloaca of a Common Toad-headed Turtle (Mesoclemmys nasuta).</title>
        <authorList>
            <person name="Spergser J."/>
            <person name="Busse H.-J."/>
        </authorList>
    </citation>
    <scope>NUCLEOTIDE SEQUENCE</scope>
    <source>
        <strain evidence="2">26B</strain>
    </source>
</reference>
<dbReference type="RefSeq" id="WP_230338372.1">
    <property type="nucleotide sequence ID" value="NZ_CP069798.1"/>
</dbReference>
<accession>A0A892ZCQ2</accession>
<evidence type="ECO:0000313" key="2">
    <source>
        <dbReference type="EMBL" id="QRQ81085.1"/>
    </source>
</evidence>
<name>A0A892ZCQ2_9NEIS</name>
<feature type="region of interest" description="Disordered" evidence="1">
    <location>
        <begin position="206"/>
        <end position="227"/>
    </location>
</feature>
<proteinExistence type="predicted"/>
<protein>
    <submittedName>
        <fullName evidence="2">2-oxoacid:acceptor oxidoreductase</fullName>
    </submittedName>
</protein>
<keyword evidence="3" id="KW-1185">Reference proteome</keyword>